<dbReference type="Pfam" id="PF04082">
    <property type="entry name" value="Fungal_trans"/>
    <property type="match status" value="1"/>
</dbReference>
<evidence type="ECO:0000256" key="5">
    <source>
        <dbReference type="ARBA" id="ARBA00023163"/>
    </source>
</evidence>
<organism evidence="9 10">
    <name type="scientific">Cladophialophora immunda</name>
    <dbReference type="NCBI Taxonomy" id="569365"/>
    <lineage>
        <taxon>Eukaryota</taxon>
        <taxon>Fungi</taxon>
        <taxon>Dikarya</taxon>
        <taxon>Ascomycota</taxon>
        <taxon>Pezizomycotina</taxon>
        <taxon>Eurotiomycetes</taxon>
        <taxon>Chaetothyriomycetidae</taxon>
        <taxon>Chaetothyriales</taxon>
        <taxon>Herpotrichiellaceae</taxon>
        <taxon>Cladophialophora</taxon>
    </lineage>
</organism>
<dbReference type="OrthoDB" id="3989227at2759"/>
<dbReference type="PANTHER" id="PTHR31001">
    <property type="entry name" value="UNCHARACTERIZED TRANSCRIPTIONAL REGULATORY PROTEIN"/>
    <property type="match status" value="1"/>
</dbReference>
<dbReference type="GO" id="GO:0003677">
    <property type="term" value="F:DNA binding"/>
    <property type="evidence" value="ECO:0007669"/>
    <property type="project" value="UniProtKB-KW"/>
</dbReference>
<evidence type="ECO:0000259" key="8">
    <source>
        <dbReference type="PROSITE" id="PS50048"/>
    </source>
</evidence>
<dbReference type="SMART" id="SM00906">
    <property type="entry name" value="Fungal_trans"/>
    <property type="match status" value="1"/>
</dbReference>
<evidence type="ECO:0000313" key="10">
    <source>
        <dbReference type="Proteomes" id="UP000054466"/>
    </source>
</evidence>
<dbReference type="EMBL" id="KN847041">
    <property type="protein sequence ID" value="KIW31646.1"/>
    <property type="molecule type" value="Genomic_DNA"/>
</dbReference>
<feature type="domain" description="Zn(2)-C6 fungal-type" evidence="8">
    <location>
        <begin position="12"/>
        <end position="65"/>
    </location>
</feature>
<dbReference type="VEuPathDB" id="FungiDB:PV07_03263"/>
<feature type="region of interest" description="Disordered" evidence="7">
    <location>
        <begin position="727"/>
        <end position="758"/>
    </location>
</feature>
<proteinExistence type="predicted"/>
<dbReference type="GO" id="GO:0000981">
    <property type="term" value="F:DNA-binding transcription factor activity, RNA polymerase II-specific"/>
    <property type="evidence" value="ECO:0007669"/>
    <property type="project" value="InterPro"/>
</dbReference>
<dbReference type="SUPFAM" id="SSF57701">
    <property type="entry name" value="Zn2/Cys6 DNA-binding domain"/>
    <property type="match status" value="1"/>
</dbReference>
<keyword evidence="3" id="KW-0805">Transcription regulation</keyword>
<dbReference type="STRING" id="569365.A0A0D1ZU70"/>
<feature type="region of interest" description="Disordered" evidence="7">
    <location>
        <begin position="77"/>
        <end position="128"/>
    </location>
</feature>
<dbReference type="GeneID" id="27342457"/>
<dbReference type="CDD" id="cd00067">
    <property type="entry name" value="GAL4"/>
    <property type="match status" value="1"/>
</dbReference>
<dbReference type="GO" id="GO:0006351">
    <property type="term" value="P:DNA-templated transcription"/>
    <property type="evidence" value="ECO:0007669"/>
    <property type="project" value="InterPro"/>
</dbReference>
<dbReference type="SMART" id="SM00066">
    <property type="entry name" value="GAL4"/>
    <property type="match status" value="1"/>
</dbReference>
<dbReference type="Gene3D" id="4.10.240.10">
    <property type="entry name" value="Zn(2)-C6 fungal-type DNA-binding domain"/>
    <property type="match status" value="1"/>
</dbReference>
<dbReference type="PROSITE" id="PS50048">
    <property type="entry name" value="ZN2_CY6_FUNGAL_2"/>
    <property type="match status" value="1"/>
</dbReference>
<evidence type="ECO:0000256" key="4">
    <source>
        <dbReference type="ARBA" id="ARBA00023125"/>
    </source>
</evidence>
<dbReference type="CDD" id="cd12148">
    <property type="entry name" value="fungal_TF_MHR"/>
    <property type="match status" value="1"/>
</dbReference>
<dbReference type="GO" id="GO:0005634">
    <property type="term" value="C:nucleus"/>
    <property type="evidence" value="ECO:0007669"/>
    <property type="project" value="UniProtKB-SubCell"/>
</dbReference>
<evidence type="ECO:0000313" key="9">
    <source>
        <dbReference type="EMBL" id="KIW31646.1"/>
    </source>
</evidence>
<accession>A0A0D1ZU70</accession>
<feature type="compositionally biased region" description="Low complexity" evidence="7">
    <location>
        <begin position="77"/>
        <end position="99"/>
    </location>
</feature>
<keyword evidence="2" id="KW-0479">Metal-binding</keyword>
<keyword evidence="6" id="KW-0539">Nucleus</keyword>
<dbReference type="InterPro" id="IPR001138">
    <property type="entry name" value="Zn2Cys6_DnaBD"/>
</dbReference>
<comment type="subcellular location">
    <subcellularLocation>
        <location evidence="1">Nucleus</location>
    </subcellularLocation>
</comment>
<gene>
    <name evidence="9" type="ORF">PV07_03263</name>
</gene>
<evidence type="ECO:0000256" key="7">
    <source>
        <dbReference type="SAM" id="MobiDB-lite"/>
    </source>
</evidence>
<evidence type="ECO:0000256" key="3">
    <source>
        <dbReference type="ARBA" id="ARBA00023015"/>
    </source>
</evidence>
<sequence length="785" mass="87562">MDGKKRQRPVTSCLPCRKRRLKCDRVEQNGILDSFVEPIEEVLMYAFQVHPTCGRCLAGGTDCVYDESASANASVSAAPRSSTWQSASTSQFAPSSSTSYARPEEGRGTGAQTEPTAEPVSRQNNHERGQLAVYDGGRSAYVGSTYWANAIPPEINRDTVPTLADETSPFPKFPGRMQEGGLEWSGQKFRPPRNCGFEWTKSSSNKCKLCGRNYNISCVMALLPSREICEKLCGFFFSTVFPLTPIFHMKGFAEDFATFWDGMPPTNVHNAEPSVFMRKKPGFLSLLSAILFAAVFSASPARLERIFGEPTYLNPGDMYFIAMASASLTGFPRRPSIHSLAAYIIAQSQFVREEEFSDAPDFIATSFRVALGMGLHRQLPESGLPPAELETRRRLWWYILHLDVMSSSSSGLSPLFINQKMANTDAICQYDVHNDDPGARQDVDVRYLVASRRYEITREIRRVLVLHFEDAFQSPEVVADCAGRLRMIADRTSATVDTLLKARATAEAKVARSSTPRAVEQASSMLDFDRVWTLRPDPSDKEAVDFTAWSALLLHLMVHKAYCVLYHPLFRDPAMLADENIRTNAVKHAQAFIQVFIRVCNDPISDPFHWMYPGTYQPLQAVSLLLADLLQHPYSDDAALSRGLIDAIFELYQVDEGIVSQSDPPRRQLSPSGRDAWTMLVRTRRKALEQVGMDYHVLFPSNAVLSSRCICGEKISVVDTDAVTHQQALQPTRPGEGQQPPPPPIPQDMQGEQTEQAPGQMLYDQVDFDWHAWDNALGPSIGLMP</sequence>
<dbReference type="Proteomes" id="UP000054466">
    <property type="component" value="Unassembled WGS sequence"/>
</dbReference>
<dbReference type="PANTHER" id="PTHR31001:SF40">
    <property type="entry name" value="ZN(II)2CYS6 TRANSCRIPTION FACTOR (EUROFUNG)"/>
    <property type="match status" value="1"/>
</dbReference>
<dbReference type="InterPro" id="IPR036864">
    <property type="entry name" value="Zn2-C6_fun-type_DNA-bd_sf"/>
</dbReference>
<dbReference type="InterPro" id="IPR007219">
    <property type="entry name" value="XnlR_reg_dom"/>
</dbReference>
<protein>
    <recommendedName>
        <fullName evidence="8">Zn(2)-C6 fungal-type domain-containing protein</fullName>
    </recommendedName>
</protein>
<evidence type="ECO:0000256" key="2">
    <source>
        <dbReference type="ARBA" id="ARBA00022723"/>
    </source>
</evidence>
<dbReference type="InterPro" id="IPR050613">
    <property type="entry name" value="Sec_Metabolite_Reg"/>
</dbReference>
<reference evidence="9 10" key="1">
    <citation type="submission" date="2015-01" db="EMBL/GenBank/DDBJ databases">
        <title>The Genome Sequence of Cladophialophora immunda CBS83496.</title>
        <authorList>
            <consortium name="The Broad Institute Genomics Platform"/>
            <person name="Cuomo C."/>
            <person name="de Hoog S."/>
            <person name="Gorbushina A."/>
            <person name="Stielow B."/>
            <person name="Teixiera M."/>
            <person name="Abouelleil A."/>
            <person name="Chapman S.B."/>
            <person name="Priest M."/>
            <person name="Young S.K."/>
            <person name="Wortman J."/>
            <person name="Nusbaum C."/>
            <person name="Birren B."/>
        </authorList>
    </citation>
    <scope>NUCLEOTIDE SEQUENCE [LARGE SCALE GENOMIC DNA]</scope>
    <source>
        <strain evidence="9 10">CBS 83496</strain>
    </source>
</reference>
<evidence type="ECO:0000256" key="6">
    <source>
        <dbReference type="ARBA" id="ARBA00023242"/>
    </source>
</evidence>
<name>A0A0D1ZU70_9EURO</name>
<keyword evidence="5" id="KW-0804">Transcription</keyword>
<dbReference type="AlphaFoldDB" id="A0A0D1ZU70"/>
<evidence type="ECO:0000256" key="1">
    <source>
        <dbReference type="ARBA" id="ARBA00004123"/>
    </source>
</evidence>
<keyword evidence="4" id="KW-0238">DNA-binding</keyword>
<keyword evidence="10" id="KW-1185">Reference proteome</keyword>
<dbReference type="GO" id="GO:0008270">
    <property type="term" value="F:zinc ion binding"/>
    <property type="evidence" value="ECO:0007669"/>
    <property type="project" value="InterPro"/>
</dbReference>
<dbReference type="RefSeq" id="XP_016251862.1">
    <property type="nucleotide sequence ID" value="XM_016389960.1"/>
</dbReference>